<proteinExistence type="predicted"/>
<gene>
    <name evidence="2" type="ORF">JG555_07900</name>
</gene>
<sequence length="52" mass="5794">MDKIPAIWDEPFADSSQIPTYLVSKFAKEHVTVALSGDGGDELFMGYNQYPL</sequence>
<dbReference type="EMBL" id="CP067337">
    <property type="protein sequence ID" value="QQP10013.1"/>
    <property type="molecule type" value="Genomic_DNA"/>
</dbReference>
<dbReference type="AlphaFoldDB" id="A0A7T8JBN8"/>
<name>A0A7T8JBN8_SALET</name>
<dbReference type="InterPro" id="IPR014729">
    <property type="entry name" value="Rossmann-like_a/b/a_fold"/>
</dbReference>
<dbReference type="GO" id="GO:0004066">
    <property type="term" value="F:asparagine synthase (glutamine-hydrolyzing) activity"/>
    <property type="evidence" value="ECO:0007669"/>
    <property type="project" value="InterPro"/>
</dbReference>
<dbReference type="GO" id="GO:0006529">
    <property type="term" value="P:asparagine biosynthetic process"/>
    <property type="evidence" value="ECO:0007669"/>
    <property type="project" value="InterPro"/>
</dbReference>
<protein>
    <recommendedName>
        <fullName evidence="1">Asparagine synthetase domain-containing protein</fullName>
    </recommendedName>
</protein>
<organism evidence="2">
    <name type="scientific">Salmonella enterica I</name>
    <dbReference type="NCBI Taxonomy" id="59201"/>
    <lineage>
        <taxon>Bacteria</taxon>
        <taxon>Pseudomonadati</taxon>
        <taxon>Pseudomonadota</taxon>
        <taxon>Gammaproteobacteria</taxon>
        <taxon>Enterobacterales</taxon>
        <taxon>Enterobacteriaceae</taxon>
        <taxon>Salmonella</taxon>
    </lineage>
</organism>
<accession>A0A7T8JBN8</accession>
<dbReference type="Gene3D" id="3.40.50.620">
    <property type="entry name" value="HUPs"/>
    <property type="match status" value="1"/>
</dbReference>
<evidence type="ECO:0000313" key="2">
    <source>
        <dbReference type="EMBL" id="QQP10013.1"/>
    </source>
</evidence>
<feature type="domain" description="Asparagine synthetase" evidence="1">
    <location>
        <begin position="2"/>
        <end position="50"/>
    </location>
</feature>
<reference evidence="2" key="1">
    <citation type="submission" date="2021-01" db="EMBL/GenBank/DDBJ databases">
        <title>Keeping alert to hypervirulent salmonella strains isolated from avain.</title>
        <authorList>
            <person name="Ma J."/>
            <person name="Pan X."/>
            <person name="Yao H."/>
        </authorList>
    </citation>
    <scope>NUCLEOTIDE SEQUENCE</scope>
    <source>
        <strain evidence="2">Se13</strain>
    </source>
</reference>
<dbReference type="SUPFAM" id="SSF52402">
    <property type="entry name" value="Adenine nucleotide alpha hydrolases-like"/>
    <property type="match status" value="1"/>
</dbReference>
<dbReference type="Pfam" id="PF00733">
    <property type="entry name" value="Asn_synthase"/>
    <property type="match status" value="1"/>
</dbReference>
<evidence type="ECO:0000259" key="1">
    <source>
        <dbReference type="Pfam" id="PF00733"/>
    </source>
</evidence>
<dbReference type="InterPro" id="IPR001962">
    <property type="entry name" value="Asn_synthase"/>
</dbReference>